<dbReference type="Pfam" id="PF10545">
    <property type="entry name" value="MADF_DNA_bdg"/>
    <property type="match status" value="1"/>
</dbReference>
<proteinExistence type="predicted"/>
<feature type="compositionally biased region" description="Basic and acidic residues" evidence="1">
    <location>
        <begin position="39"/>
        <end position="56"/>
    </location>
</feature>
<dbReference type="GO" id="GO:0005667">
    <property type="term" value="C:transcription regulator complex"/>
    <property type="evidence" value="ECO:0007669"/>
    <property type="project" value="TreeGrafter"/>
</dbReference>
<evidence type="ECO:0000313" key="4">
    <source>
        <dbReference type="Proteomes" id="UP001378592"/>
    </source>
</evidence>
<dbReference type="Proteomes" id="UP001378592">
    <property type="component" value="Unassembled WGS sequence"/>
</dbReference>
<evidence type="ECO:0000256" key="1">
    <source>
        <dbReference type="SAM" id="MobiDB-lite"/>
    </source>
</evidence>
<organism evidence="3 4">
    <name type="scientific">Gryllus longicercus</name>
    <dbReference type="NCBI Taxonomy" id="2509291"/>
    <lineage>
        <taxon>Eukaryota</taxon>
        <taxon>Metazoa</taxon>
        <taxon>Ecdysozoa</taxon>
        <taxon>Arthropoda</taxon>
        <taxon>Hexapoda</taxon>
        <taxon>Insecta</taxon>
        <taxon>Pterygota</taxon>
        <taxon>Neoptera</taxon>
        <taxon>Polyneoptera</taxon>
        <taxon>Orthoptera</taxon>
        <taxon>Ensifera</taxon>
        <taxon>Gryllidea</taxon>
        <taxon>Grylloidea</taxon>
        <taxon>Gryllidae</taxon>
        <taxon>Gryllinae</taxon>
        <taxon>Gryllus</taxon>
    </lineage>
</organism>
<dbReference type="PROSITE" id="PS51029">
    <property type="entry name" value="MADF"/>
    <property type="match status" value="1"/>
</dbReference>
<keyword evidence="4" id="KW-1185">Reference proteome</keyword>
<dbReference type="PANTHER" id="PTHR12243:SF67">
    <property type="entry name" value="COREPRESSOR OF PANGOLIN, ISOFORM A-RELATED"/>
    <property type="match status" value="1"/>
</dbReference>
<comment type="caution">
    <text evidence="3">The sequence shown here is derived from an EMBL/GenBank/DDBJ whole genome shotgun (WGS) entry which is preliminary data.</text>
</comment>
<dbReference type="GO" id="GO:0005634">
    <property type="term" value="C:nucleus"/>
    <property type="evidence" value="ECO:0007669"/>
    <property type="project" value="TreeGrafter"/>
</dbReference>
<protein>
    <recommendedName>
        <fullName evidence="2">MADF domain-containing protein</fullName>
    </recommendedName>
</protein>
<feature type="region of interest" description="Disordered" evidence="1">
    <location>
        <begin position="35"/>
        <end position="75"/>
    </location>
</feature>
<gene>
    <name evidence="3" type="ORF">R5R35_001159</name>
</gene>
<sequence>MDGIKVMAESLITIKEIKEEPEDFLEEPQPIEVHVPSSLKKEVKKEEDEESQEIHKQSSLTREIKEEDDEELEPPATVFLEVKQELREEITEEYEDSFATRREDVSDATEECEELPDFHSRPDALRPLPLPLNPGRTVRTMSKAEYLIELVRRFPVLYDLQHEDYKNTRKKDTIWDEIGKEINETGEEAKKKWKNLRDTFAKSMRSTQTKTGQPAKSSKKWVWADQMQAFLPYLAFATTASNVSEIDSENVNLNSHSTEENTSQSVEIVDEAAGAENVVETDNTEITVNTRSSVISADIPPRILQPVSDIPIGAPAADASRRQKLGRKRRSESQSCVSEIIQYFESKKETECDATDCLFLAHAKTVKTFSRQRQAIIKMKIAQLIMEQELLHLEELASTSSTPSHENSTQSYYSNPSAESSEVE</sequence>
<reference evidence="3 4" key="1">
    <citation type="submission" date="2024-03" db="EMBL/GenBank/DDBJ databases">
        <title>The genome assembly and annotation of the cricket Gryllus longicercus Weissman &amp; Gray.</title>
        <authorList>
            <person name="Szrajer S."/>
            <person name="Gray D."/>
            <person name="Ylla G."/>
        </authorList>
    </citation>
    <scope>NUCLEOTIDE SEQUENCE [LARGE SCALE GENOMIC DNA]</scope>
    <source>
        <strain evidence="3">DAG 2021-001</strain>
        <tissue evidence="3">Whole body minus gut</tissue>
    </source>
</reference>
<dbReference type="EMBL" id="JAZDUA010000078">
    <property type="protein sequence ID" value="KAK7869218.1"/>
    <property type="molecule type" value="Genomic_DNA"/>
</dbReference>
<evidence type="ECO:0000259" key="2">
    <source>
        <dbReference type="PROSITE" id="PS51029"/>
    </source>
</evidence>
<accession>A0AAN9Z5S8</accession>
<dbReference type="AlphaFoldDB" id="A0AAN9Z5S8"/>
<feature type="region of interest" description="Disordered" evidence="1">
    <location>
        <begin position="397"/>
        <end position="424"/>
    </location>
</feature>
<dbReference type="SMART" id="SM00595">
    <property type="entry name" value="MADF"/>
    <property type="match status" value="1"/>
</dbReference>
<dbReference type="InterPro" id="IPR006578">
    <property type="entry name" value="MADF-dom"/>
</dbReference>
<dbReference type="PANTHER" id="PTHR12243">
    <property type="entry name" value="MADF DOMAIN TRANSCRIPTION FACTOR"/>
    <property type="match status" value="1"/>
</dbReference>
<name>A0AAN9Z5S8_9ORTH</name>
<dbReference type="InterPro" id="IPR039353">
    <property type="entry name" value="TF_Adf1"/>
</dbReference>
<dbReference type="GO" id="GO:0006357">
    <property type="term" value="P:regulation of transcription by RNA polymerase II"/>
    <property type="evidence" value="ECO:0007669"/>
    <property type="project" value="TreeGrafter"/>
</dbReference>
<feature type="domain" description="MADF" evidence="2">
    <location>
        <begin position="146"/>
        <end position="235"/>
    </location>
</feature>
<evidence type="ECO:0000313" key="3">
    <source>
        <dbReference type="EMBL" id="KAK7869218.1"/>
    </source>
</evidence>